<dbReference type="Proteomes" id="UP000076407">
    <property type="component" value="Unassembled WGS sequence"/>
</dbReference>
<evidence type="ECO:0000313" key="2">
    <source>
        <dbReference type="EnsemblMetazoa" id="AQUA014859-PA"/>
    </source>
</evidence>
<feature type="region of interest" description="Disordered" evidence="1">
    <location>
        <begin position="1"/>
        <end position="23"/>
    </location>
</feature>
<dbReference type="EnsemblMetazoa" id="AQUA014859-RA">
    <property type="protein sequence ID" value="AQUA014859-PA"/>
    <property type="gene ID" value="AQUA014859"/>
</dbReference>
<evidence type="ECO:0000256" key="1">
    <source>
        <dbReference type="SAM" id="MobiDB-lite"/>
    </source>
</evidence>
<sequence length="23" mass="2434">MLGATAVDCHRHTLGGSGFFEAR</sequence>
<organism evidence="2 3">
    <name type="scientific">Anopheles quadriannulatus</name>
    <name type="common">Mosquito</name>
    <dbReference type="NCBI Taxonomy" id="34691"/>
    <lineage>
        <taxon>Eukaryota</taxon>
        <taxon>Metazoa</taxon>
        <taxon>Ecdysozoa</taxon>
        <taxon>Arthropoda</taxon>
        <taxon>Hexapoda</taxon>
        <taxon>Insecta</taxon>
        <taxon>Pterygota</taxon>
        <taxon>Neoptera</taxon>
        <taxon>Endopterygota</taxon>
        <taxon>Diptera</taxon>
        <taxon>Nematocera</taxon>
        <taxon>Culicoidea</taxon>
        <taxon>Culicidae</taxon>
        <taxon>Anophelinae</taxon>
        <taxon>Anopheles</taxon>
    </lineage>
</organism>
<protein>
    <submittedName>
        <fullName evidence="2">Uncharacterized protein</fullName>
    </submittedName>
</protein>
<dbReference type="AlphaFoldDB" id="A0A182XSQ1"/>
<name>A0A182XSQ1_ANOQN</name>
<reference evidence="2" key="1">
    <citation type="submission" date="2020-05" db="UniProtKB">
        <authorList>
            <consortium name="EnsemblMetazoa"/>
        </authorList>
    </citation>
    <scope>IDENTIFICATION</scope>
    <source>
        <strain evidence="2">SANGQUA</strain>
    </source>
</reference>
<dbReference type="VEuPathDB" id="VectorBase:AQUA014859"/>
<accession>A0A182XSQ1</accession>
<proteinExistence type="predicted"/>
<evidence type="ECO:0000313" key="3">
    <source>
        <dbReference type="Proteomes" id="UP000076407"/>
    </source>
</evidence>
<keyword evidence="3" id="KW-1185">Reference proteome</keyword>